<dbReference type="InterPro" id="IPR029016">
    <property type="entry name" value="GAF-like_dom_sf"/>
</dbReference>
<dbReference type="GO" id="GO:1902201">
    <property type="term" value="P:negative regulation of bacterial-type flagellum-dependent cell motility"/>
    <property type="evidence" value="ECO:0007669"/>
    <property type="project" value="TreeGrafter"/>
</dbReference>
<dbReference type="Gene3D" id="3.30.450.40">
    <property type="match status" value="1"/>
</dbReference>
<comment type="caution">
    <text evidence="4">The sequence shown here is derived from an EMBL/GenBank/DDBJ whole genome shotgun (WGS) entry which is preliminary data.</text>
</comment>
<dbReference type="InterPro" id="IPR050469">
    <property type="entry name" value="Diguanylate_Cyclase"/>
</dbReference>
<comment type="catalytic activity">
    <reaction evidence="2">
        <text>2 GTP = 3',3'-c-di-GMP + 2 diphosphate</text>
        <dbReference type="Rhea" id="RHEA:24898"/>
        <dbReference type="ChEBI" id="CHEBI:33019"/>
        <dbReference type="ChEBI" id="CHEBI:37565"/>
        <dbReference type="ChEBI" id="CHEBI:58805"/>
        <dbReference type="EC" id="2.7.7.65"/>
    </reaction>
</comment>
<dbReference type="GeneID" id="95568794"/>
<protein>
    <recommendedName>
        <fullName evidence="1">diguanylate cyclase</fullName>
        <ecNumber evidence="1">2.7.7.65</ecNumber>
    </recommendedName>
</protein>
<evidence type="ECO:0000313" key="5">
    <source>
        <dbReference type="Proteomes" id="UP000006228"/>
    </source>
</evidence>
<evidence type="ECO:0000313" key="4">
    <source>
        <dbReference type="EMBL" id="EGA70698.1"/>
    </source>
</evidence>
<proteinExistence type="predicted"/>
<dbReference type="InterPro" id="IPR043128">
    <property type="entry name" value="Rev_trsase/Diguanyl_cyclase"/>
</dbReference>
<dbReference type="Pfam" id="PF00990">
    <property type="entry name" value="GGDEF"/>
    <property type="match status" value="1"/>
</dbReference>
<dbReference type="PANTHER" id="PTHR45138">
    <property type="entry name" value="REGULATORY COMPONENTS OF SENSORY TRANSDUCTION SYSTEM"/>
    <property type="match status" value="1"/>
</dbReference>
<evidence type="ECO:0000256" key="1">
    <source>
        <dbReference type="ARBA" id="ARBA00012528"/>
    </source>
</evidence>
<dbReference type="eggNOG" id="COG2203">
    <property type="taxonomic scope" value="Bacteria"/>
</dbReference>
<dbReference type="InterPro" id="IPR029787">
    <property type="entry name" value="Nucleotide_cyclase"/>
</dbReference>
<dbReference type="PROSITE" id="PS50887">
    <property type="entry name" value="GGDEF"/>
    <property type="match status" value="1"/>
</dbReference>
<dbReference type="SUPFAM" id="SSF55781">
    <property type="entry name" value="GAF domain-like"/>
    <property type="match status" value="1"/>
</dbReference>
<feature type="domain" description="GGDEF" evidence="3">
    <location>
        <begin position="197"/>
        <end position="328"/>
    </location>
</feature>
<reference evidence="4 5" key="1">
    <citation type="journal article" date="2012" name="Int. J. Syst. Evol. Microbiol.">
        <title>Vibrio caribbeanicus sp. nov., isolated from the marine sponge Scleritoderma cyanea.</title>
        <authorList>
            <person name="Hoffmann M."/>
            <person name="Monday S.R."/>
            <person name="Allard M.W."/>
            <person name="Strain E.A."/>
            <person name="Whittaker P."/>
            <person name="Naum M."/>
            <person name="McCarthy P.J."/>
            <person name="Lopez J.V."/>
            <person name="Fischer M."/>
            <person name="Brown E.W."/>
        </authorList>
    </citation>
    <scope>NUCLEOTIDE SEQUENCE [LARGE SCALE GENOMIC DNA]</scope>
    <source>
        <strain evidence="5">DSMZ 21326</strain>
    </source>
</reference>
<dbReference type="eggNOG" id="COG2199">
    <property type="taxonomic scope" value="Bacteria"/>
</dbReference>
<dbReference type="PANTHER" id="PTHR45138:SF9">
    <property type="entry name" value="DIGUANYLATE CYCLASE DGCM-RELATED"/>
    <property type="match status" value="1"/>
</dbReference>
<dbReference type="GO" id="GO:0005886">
    <property type="term" value="C:plasma membrane"/>
    <property type="evidence" value="ECO:0007669"/>
    <property type="project" value="TreeGrafter"/>
</dbReference>
<dbReference type="EC" id="2.7.7.65" evidence="1"/>
<dbReference type="InterPro" id="IPR003018">
    <property type="entry name" value="GAF"/>
</dbReference>
<dbReference type="NCBIfam" id="TIGR00254">
    <property type="entry name" value="GGDEF"/>
    <property type="match status" value="1"/>
</dbReference>
<gene>
    <name evidence="4" type="ORF">VISI1226_01195</name>
</gene>
<accession>E8M5A5</accession>
<dbReference type="RefSeq" id="WP_008075876.1">
    <property type="nucleotide sequence ID" value="NZ_AEVT01000056.1"/>
</dbReference>
<dbReference type="GO" id="GO:0052621">
    <property type="term" value="F:diguanylate cyclase activity"/>
    <property type="evidence" value="ECO:0007669"/>
    <property type="project" value="UniProtKB-EC"/>
</dbReference>
<evidence type="ECO:0000256" key="2">
    <source>
        <dbReference type="ARBA" id="ARBA00034247"/>
    </source>
</evidence>
<dbReference type="OrthoDB" id="9812358at2"/>
<name>E8M5A5_PHOS4</name>
<organism evidence="4 5">
    <name type="scientific">Vibrio sinaloensis DSM 21326</name>
    <dbReference type="NCBI Taxonomy" id="945550"/>
    <lineage>
        <taxon>Bacteria</taxon>
        <taxon>Pseudomonadati</taxon>
        <taxon>Pseudomonadota</taxon>
        <taxon>Gammaproteobacteria</taxon>
        <taxon>Vibrionales</taxon>
        <taxon>Vibrionaceae</taxon>
        <taxon>Vibrio</taxon>
        <taxon>Vibrio oreintalis group</taxon>
    </lineage>
</organism>
<dbReference type="EMBL" id="AEVT01000056">
    <property type="protein sequence ID" value="EGA70698.1"/>
    <property type="molecule type" value="Genomic_DNA"/>
</dbReference>
<dbReference type="Pfam" id="PF01590">
    <property type="entry name" value="GAF"/>
    <property type="match status" value="1"/>
</dbReference>
<dbReference type="SUPFAM" id="SSF55073">
    <property type="entry name" value="Nucleotide cyclase"/>
    <property type="match status" value="1"/>
</dbReference>
<dbReference type="Proteomes" id="UP000006228">
    <property type="component" value="Unassembled WGS sequence"/>
</dbReference>
<dbReference type="AlphaFoldDB" id="E8M5A5"/>
<dbReference type="InterPro" id="IPR000160">
    <property type="entry name" value="GGDEF_dom"/>
</dbReference>
<dbReference type="Gene3D" id="3.30.70.270">
    <property type="match status" value="1"/>
</dbReference>
<dbReference type="CDD" id="cd01949">
    <property type="entry name" value="GGDEF"/>
    <property type="match status" value="1"/>
</dbReference>
<evidence type="ECO:0000259" key="3">
    <source>
        <dbReference type="PROSITE" id="PS50887"/>
    </source>
</evidence>
<dbReference type="GO" id="GO:0043709">
    <property type="term" value="P:cell adhesion involved in single-species biofilm formation"/>
    <property type="evidence" value="ECO:0007669"/>
    <property type="project" value="TreeGrafter"/>
</dbReference>
<sequence length="328" mass="37258">MLDTQLCLKQYQTELVDLSKWQEIVDLLSELYNSSTGAIVQFRNQEFNVVVSSTNEDNFLPADTTWPWEMQSFCRHVMETRDDLYVKHAVGDEYWRNAPPVAQGPVRSYCGIPITWPNGDLFGTICVIDTKQTKYPKTLTTLLNQMARLVEADISTACQLEEMKQMATRDELTDLLNRRGFNLAAAQKLKDTRHNNQPIALFYIDIDNLKQVNDNYGHDVGDHCISALAQSLKLIINESDIIARVGGDEFIVVSTVEGEKDIDYLKQQITESYHFIVHSEDEIKDTGLSIGAYFCPSSSSLCMEELVNLSDQVMYQVKQSKRATEKSS</sequence>
<dbReference type="SMART" id="SM00267">
    <property type="entry name" value="GGDEF"/>
    <property type="match status" value="1"/>
</dbReference>
<dbReference type="SMART" id="SM00065">
    <property type="entry name" value="GAF"/>
    <property type="match status" value="1"/>
</dbReference>